<keyword evidence="1" id="KW-0808">Transferase</keyword>
<dbReference type="RefSeq" id="WP_181616137.1">
    <property type="nucleotide sequence ID" value="NZ_BAABAM010000013.1"/>
</dbReference>
<keyword evidence="5" id="KW-1185">Reference proteome</keyword>
<name>A0A7W0CUE8_9ACTN</name>
<feature type="domain" description="N-acetyltransferase" evidence="3">
    <location>
        <begin position="1"/>
        <end position="156"/>
    </location>
</feature>
<evidence type="ECO:0000256" key="1">
    <source>
        <dbReference type="ARBA" id="ARBA00022679"/>
    </source>
</evidence>
<dbReference type="InterPro" id="IPR000182">
    <property type="entry name" value="GNAT_dom"/>
</dbReference>
<dbReference type="PROSITE" id="PS51186">
    <property type="entry name" value="GNAT"/>
    <property type="match status" value="1"/>
</dbReference>
<dbReference type="Gene3D" id="3.40.630.30">
    <property type="match status" value="1"/>
</dbReference>
<evidence type="ECO:0000313" key="5">
    <source>
        <dbReference type="Proteomes" id="UP000530928"/>
    </source>
</evidence>
<organism evidence="4 5">
    <name type="scientific">Nonomuraea soli</name>
    <dbReference type="NCBI Taxonomy" id="1032476"/>
    <lineage>
        <taxon>Bacteria</taxon>
        <taxon>Bacillati</taxon>
        <taxon>Actinomycetota</taxon>
        <taxon>Actinomycetes</taxon>
        <taxon>Streptosporangiales</taxon>
        <taxon>Streptosporangiaceae</taxon>
        <taxon>Nonomuraea</taxon>
    </lineage>
</organism>
<evidence type="ECO:0000313" key="4">
    <source>
        <dbReference type="EMBL" id="MBA2897435.1"/>
    </source>
</evidence>
<protein>
    <submittedName>
        <fullName evidence="4">Ribosomal protein S18 acetylase RimI-like enzyme</fullName>
    </submittedName>
</protein>
<dbReference type="GO" id="GO:0016747">
    <property type="term" value="F:acyltransferase activity, transferring groups other than amino-acyl groups"/>
    <property type="evidence" value="ECO:0007669"/>
    <property type="project" value="InterPro"/>
</dbReference>
<keyword evidence="2" id="KW-0012">Acyltransferase</keyword>
<dbReference type="PANTHER" id="PTHR43877:SF1">
    <property type="entry name" value="ACETYLTRANSFERASE"/>
    <property type="match status" value="1"/>
</dbReference>
<dbReference type="InterPro" id="IPR016181">
    <property type="entry name" value="Acyl_CoA_acyltransferase"/>
</dbReference>
<dbReference type="AlphaFoldDB" id="A0A7W0CUE8"/>
<dbReference type="PANTHER" id="PTHR43877">
    <property type="entry name" value="AMINOALKYLPHOSPHONATE N-ACETYLTRANSFERASE-RELATED-RELATED"/>
    <property type="match status" value="1"/>
</dbReference>
<dbReference type="CDD" id="cd04301">
    <property type="entry name" value="NAT_SF"/>
    <property type="match status" value="1"/>
</dbReference>
<comment type="caution">
    <text evidence="4">The sequence shown here is derived from an EMBL/GenBank/DDBJ whole genome shotgun (WGS) entry which is preliminary data.</text>
</comment>
<dbReference type="Pfam" id="PF00583">
    <property type="entry name" value="Acetyltransf_1"/>
    <property type="match status" value="1"/>
</dbReference>
<dbReference type="GO" id="GO:0005840">
    <property type="term" value="C:ribosome"/>
    <property type="evidence" value="ECO:0007669"/>
    <property type="project" value="UniProtKB-KW"/>
</dbReference>
<evidence type="ECO:0000259" key="3">
    <source>
        <dbReference type="PROSITE" id="PS51186"/>
    </source>
</evidence>
<accession>A0A7W0CUE8</accession>
<evidence type="ECO:0000256" key="2">
    <source>
        <dbReference type="ARBA" id="ARBA00023315"/>
    </source>
</evidence>
<dbReference type="SUPFAM" id="SSF55729">
    <property type="entry name" value="Acyl-CoA N-acyltransferases (Nat)"/>
    <property type="match status" value="1"/>
</dbReference>
<dbReference type="EMBL" id="JACDUR010000011">
    <property type="protein sequence ID" value="MBA2897435.1"/>
    <property type="molecule type" value="Genomic_DNA"/>
</dbReference>
<keyword evidence="4" id="KW-0689">Ribosomal protein</keyword>
<reference evidence="4 5" key="1">
    <citation type="submission" date="2020-07" db="EMBL/GenBank/DDBJ databases">
        <title>Genomic Encyclopedia of Type Strains, Phase IV (KMG-IV): sequencing the most valuable type-strain genomes for metagenomic binning, comparative biology and taxonomic classification.</title>
        <authorList>
            <person name="Goeker M."/>
        </authorList>
    </citation>
    <scope>NUCLEOTIDE SEQUENCE [LARGE SCALE GENOMIC DNA]</scope>
    <source>
        <strain evidence="4 5">DSM 45533</strain>
    </source>
</reference>
<dbReference type="Proteomes" id="UP000530928">
    <property type="component" value="Unassembled WGS sequence"/>
</dbReference>
<gene>
    <name evidence="4" type="ORF">HNR30_008833</name>
</gene>
<keyword evidence="4" id="KW-0687">Ribonucleoprotein</keyword>
<sequence>MRLGTLADAPQIAALHVDSWVNAYAGILPDEYLAGPLLQERLELWDARLTYAADDACLLIAGAHEGFAYLVPQHDGRVLLDNLHVQPGLKRSGIGRSLMREAFAWTAAHHPGASLYLEVLRDNTPAIAFYERMGGQVTREFDETFPAGFVMPVIEYTWTPGRFSPC</sequence>
<proteinExistence type="predicted"/>
<dbReference type="InterPro" id="IPR050832">
    <property type="entry name" value="Bact_Acetyltransf"/>
</dbReference>